<comment type="similarity">
    <text evidence="2">Belongs to the aromatic acid exporter (TC 2.A.85) family.</text>
</comment>
<proteinExistence type="inferred from homology"/>
<feature type="transmembrane region" description="Helical" evidence="10">
    <location>
        <begin position="144"/>
        <end position="161"/>
    </location>
</feature>
<evidence type="ECO:0000256" key="3">
    <source>
        <dbReference type="ARBA" id="ARBA00022448"/>
    </source>
</evidence>
<keyword evidence="3" id="KW-0813">Transport</keyword>
<protein>
    <submittedName>
        <fullName evidence="11">Uncharacterized protein</fullName>
    </submittedName>
</protein>
<keyword evidence="8" id="KW-0407">Ion channel</keyword>
<keyword evidence="12" id="KW-1185">Reference proteome</keyword>
<keyword evidence="7 10" id="KW-0472">Membrane</keyword>
<keyword evidence="6" id="KW-0406">Ion transport</keyword>
<sequence>MAVASAARPPTPTPAPPPARLGSLWSTLEDQRGAAVPLLSSAWTLPTTSQPGDGEEQRPKEGLLRRAGGAVARWWGAACGAVAELWAFARADPRKPVFAGKLALISLLVFLREPRDIVIHSVWPILTVVVVFEFSIGATLSKGFNQGLGTLTAGAFALAVAELSKHLGKLEEVILITSILIVAFVTTLTKLHPMMKPYEYGFRVFLLTFCYVMVSGYNIGKFTDTATSRFILIAIGAAVRFNF</sequence>
<dbReference type="PANTHER" id="PTHR31086">
    <property type="entry name" value="ALUMINUM-ACTIVATED MALATE TRANSPORTER 10"/>
    <property type="match status" value="1"/>
</dbReference>
<keyword evidence="4 10" id="KW-0812">Transmembrane</keyword>
<evidence type="ECO:0000256" key="2">
    <source>
        <dbReference type="ARBA" id="ARBA00007079"/>
    </source>
</evidence>
<feature type="transmembrane region" description="Helical" evidence="10">
    <location>
        <begin position="118"/>
        <end position="138"/>
    </location>
</feature>
<feature type="transmembrane region" description="Helical" evidence="10">
    <location>
        <begin position="173"/>
        <end position="194"/>
    </location>
</feature>
<dbReference type="EMBL" id="CAJGYO010000019">
    <property type="protein sequence ID" value="CAD6339590.1"/>
    <property type="molecule type" value="Genomic_DNA"/>
</dbReference>
<feature type="region of interest" description="Disordered" evidence="9">
    <location>
        <begin position="1"/>
        <end position="23"/>
    </location>
</feature>
<dbReference type="InterPro" id="IPR020966">
    <property type="entry name" value="ALMT"/>
</dbReference>
<name>A0A811SFZ0_9POAL</name>
<comment type="subcellular location">
    <subcellularLocation>
        <location evidence="1">Membrane</location>
        <topology evidence="1">Multi-pass membrane protein</topology>
    </subcellularLocation>
</comment>
<comment type="caution">
    <text evidence="11">The sequence shown here is derived from an EMBL/GenBank/DDBJ whole genome shotgun (WGS) entry which is preliminary data.</text>
</comment>
<dbReference type="Pfam" id="PF11744">
    <property type="entry name" value="ALMT"/>
    <property type="match status" value="1"/>
</dbReference>
<evidence type="ECO:0000313" key="12">
    <source>
        <dbReference type="Proteomes" id="UP000604825"/>
    </source>
</evidence>
<evidence type="ECO:0000256" key="9">
    <source>
        <dbReference type="SAM" id="MobiDB-lite"/>
    </source>
</evidence>
<accession>A0A811SFZ0</accession>
<reference evidence="11" key="1">
    <citation type="submission" date="2020-10" db="EMBL/GenBank/DDBJ databases">
        <authorList>
            <person name="Han B."/>
            <person name="Lu T."/>
            <person name="Zhao Q."/>
            <person name="Huang X."/>
            <person name="Zhao Y."/>
        </authorList>
    </citation>
    <scope>NUCLEOTIDE SEQUENCE</scope>
</reference>
<dbReference type="GO" id="GO:0016020">
    <property type="term" value="C:membrane"/>
    <property type="evidence" value="ECO:0007669"/>
    <property type="project" value="UniProtKB-SubCell"/>
</dbReference>
<evidence type="ECO:0000256" key="1">
    <source>
        <dbReference type="ARBA" id="ARBA00004141"/>
    </source>
</evidence>
<feature type="transmembrane region" description="Helical" evidence="10">
    <location>
        <begin position="200"/>
        <end position="220"/>
    </location>
</feature>
<organism evidence="11 12">
    <name type="scientific">Miscanthus lutarioriparius</name>
    <dbReference type="NCBI Taxonomy" id="422564"/>
    <lineage>
        <taxon>Eukaryota</taxon>
        <taxon>Viridiplantae</taxon>
        <taxon>Streptophyta</taxon>
        <taxon>Embryophyta</taxon>
        <taxon>Tracheophyta</taxon>
        <taxon>Spermatophyta</taxon>
        <taxon>Magnoliopsida</taxon>
        <taxon>Liliopsida</taxon>
        <taxon>Poales</taxon>
        <taxon>Poaceae</taxon>
        <taxon>PACMAD clade</taxon>
        <taxon>Panicoideae</taxon>
        <taxon>Andropogonodae</taxon>
        <taxon>Andropogoneae</taxon>
        <taxon>Saccharinae</taxon>
        <taxon>Miscanthus</taxon>
    </lineage>
</organism>
<dbReference type="GO" id="GO:0034220">
    <property type="term" value="P:monoatomic ion transmembrane transport"/>
    <property type="evidence" value="ECO:0007669"/>
    <property type="project" value="UniProtKB-KW"/>
</dbReference>
<gene>
    <name evidence="11" type="ORF">NCGR_LOCUS63688</name>
</gene>
<feature type="compositionally biased region" description="Pro residues" evidence="9">
    <location>
        <begin position="9"/>
        <end position="19"/>
    </location>
</feature>
<evidence type="ECO:0000256" key="4">
    <source>
        <dbReference type="ARBA" id="ARBA00022692"/>
    </source>
</evidence>
<dbReference type="Proteomes" id="UP000604825">
    <property type="component" value="Unassembled WGS sequence"/>
</dbReference>
<keyword evidence="5 10" id="KW-1133">Transmembrane helix</keyword>
<evidence type="ECO:0000256" key="6">
    <source>
        <dbReference type="ARBA" id="ARBA00023065"/>
    </source>
</evidence>
<evidence type="ECO:0000313" key="11">
    <source>
        <dbReference type="EMBL" id="CAD6339590.1"/>
    </source>
</evidence>
<evidence type="ECO:0000256" key="7">
    <source>
        <dbReference type="ARBA" id="ARBA00023136"/>
    </source>
</evidence>
<dbReference type="OrthoDB" id="68611at2759"/>
<evidence type="ECO:0000256" key="10">
    <source>
        <dbReference type="SAM" id="Phobius"/>
    </source>
</evidence>
<dbReference type="AlphaFoldDB" id="A0A811SFZ0"/>
<dbReference type="GO" id="GO:0015743">
    <property type="term" value="P:malate transport"/>
    <property type="evidence" value="ECO:0007669"/>
    <property type="project" value="InterPro"/>
</dbReference>
<evidence type="ECO:0000256" key="5">
    <source>
        <dbReference type="ARBA" id="ARBA00022989"/>
    </source>
</evidence>
<evidence type="ECO:0000256" key="8">
    <source>
        <dbReference type="ARBA" id="ARBA00023303"/>
    </source>
</evidence>